<dbReference type="PANTHER" id="PTHR47723:SF19">
    <property type="entry name" value="POLYNUCLEOTIDYL TRANSFERASE, RIBONUCLEASE H-LIKE SUPERFAMILY PROTEIN"/>
    <property type="match status" value="1"/>
</dbReference>
<dbReference type="InterPro" id="IPR002156">
    <property type="entry name" value="RNaseH_domain"/>
</dbReference>
<dbReference type="OMA" id="KDSARNW"/>
<keyword evidence="3" id="KW-1185">Reference proteome</keyword>
<dbReference type="PANTHER" id="PTHR47723">
    <property type="entry name" value="OS05G0353850 PROTEIN"/>
    <property type="match status" value="1"/>
</dbReference>
<feature type="domain" description="RNase H type-1" evidence="1">
    <location>
        <begin position="88"/>
        <end position="206"/>
    </location>
</feature>
<evidence type="ECO:0000259" key="1">
    <source>
        <dbReference type="Pfam" id="PF13456"/>
    </source>
</evidence>
<dbReference type="Pfam" id="PF13456">
    <property type="entry name" value="RVT_3"/>
    <property type="match status" value="1"/>
</dbReference>
<dbReference type="GO" id="GO:0004523">
    <property type="term" value="F:RNA-DNA hybrid ribonuclease activity"/>
    <property type="evidence" value="ECO:0007669"/>
    <property type="project" value="InterPro"/>
</dbReference>
<dbReference type="InterPro" id="IPR044730">
    <property type="entry name" value="RNase_H-like_dom_plant"/>
</dbReference>
<dbReference type="Gene3D" id="3.30.420.10">
    <property type="entry name" value="Ribonuclease H-like superfamily/Ribonuclease H"/>
    <property type="match status" value="1"/>
</dbReference>
<dbReference type="InterPro" id="IPR053151">
    <property type="entry name" value="RNase_H-like"/>
</dbReference>
<dbReference type="InterPro" id="IPR036397">
    <property type="entry name" value="RNaseH_sf"/>
</dbReference>
<dbReference type="STRING" id="3821.A0A151RZY7"/>
<evidence type="ECO:0000313" key="3">
    <source>
        <dbReference type="Proteomes" id="UP000075243"/>
    </source>
</evidence>
<name>A0A151RZY7_CAJCA</name>
<dbReference type="InterPro" id="IPR012337">
    <property type="entry name" value="RNaseH-like_sf"/>
</dbReference>
<dbReference type="Gramene" id="C.cajan_26701.t">
    <property type="protein sequence ID" value="C.cajan_26701.t.cds1"/>
    <property type="gene ID" value="C.cajan_26701"/>
</dbReference>
<accession>A0A151RZY7</accession>
<sequence>MVNLTKRLLGAVDWSTTFAVTLDSIWHRQNKFIFQNSSISVDQVASEIRARVSSITSGSPCLVTGIDHAADHSDGVWRCPPAGYIKLNGDGAVANNDHGYCGGVVQDSEGNFISAFARALGQCSIIQSELWAILQGIRMIQAHNLGWQVLVETDFVEAVRLIEEGCDRDHPCHELVHDIKDLAIRFTAFSCSHIVREANIVADKLTRNKTWLGEGSIIYNSPPDFLHPLLAVDRLGVF</sequence>
<reference evidence="2" key="1">
    <citation type="journal article" date="2012" name="Nat. Biotechnol.">
        <title>Draft genome sequence of pigeonpea (Cajanus cajan), an orphan legume crop of resource-poor farmers.</title>
        <authorList>
            <person name="Varshney R.K."/>
            <person name="Chen W."/>
            <person name="Li Y."/>
            <person name="Bharti A.K."/>
            <person name="Saxena R.K."/>
            <person name="Schlueter J.A."/>
            <person name="Donoghue M.T."/>
            <person name="Azam S."/>
            <person name="Fan G."/>
            <person name="Whaley A.M."/>
            <person name="Farmer A.D."/>
            <person name="Sheridan J."/>
            <person name="Iwata A."/>
            <person name="Tuteja R."/>
            <person name="Penmetsa R.V."/>
            <person name="Wu W."/>
            <person name="Upadhyaya H.D."/>
            <person name="Yang S.P."/>
            <person name="Shah T."/>
            <person name="Saxena K.B."/>
            <person name="Michael T."/>
            <person name="McCombie W.R."/>
            <person name="Yang B."/>
            <person name="Zhang G."/>
            <person name="Yang H."/>
            <person name="Wang J."/>
            <person name="Spillane C."/>
            <person name="Cook D.R."/>
            <person name="May G.D."/>
            <person name="Xu X."/>
            <person name="Jackson S.A."/>
        </authorList>
    </citation>
    <scope>NUCLEOTIDE SEQUENCE [LARGE SCALE GENOMIC DNA]</scope>
</reference>
<organism evidence="2 3">
    <name type="scientific">Cajanus cajan</name>
    <name type="common">Pigeon pea</name>
    <name type="synonym">Cajanus indicus</name>
    <dbReference type="NCBI Taxonomy" id="3821"/>
    <lineage>
        <taxon>Eukaryota</taxon>
        <taxon>Viridiplantae</taxon>
        <taxon>Streptophyta</taxon>
        <taxon>Embryophyta</taxon>
        <taxon>Tracheophyta</taxon>
        <taxon>Spermatophyta</taxon>
        <taxon>Magnoliopsida</taxon>
        <taxon>eudicotyledons</taxon>
        <taxon>Gunneridae</taxon>
        <taxon>Pentapetalae</taxon>
        <taxon>rosids</taxon>
        <taxon>fabids</taxon>
        <taxon>Fabales</taxon>
        <taxon>Fabaceae</taxon>
        <taxon>Papilionoideae</taxon>
        <taxon>50 kb inversion clade</taxon>
        <taxon>NPAAA clade</taxon>
        <taxon>indigoferoid/millettioid clade</taxon>
        <taxon>Phaseoleae</taxon>
        <taxon>Cajanus</taxon>
    </lineage>
</organism>
<evidence type="ECO:0000313" key="2">
    <source>
        <dbReference type="EMBL" id="KYP48047.1"/>
    </source>
</evidence>
<dbReference type="EMBL" id="KQ483509">
    <property type="protein sequence ID" value="KYP48047.1"/>
    <property type="molecule type" value="Genomic_DNA"/>
</dbReference>
<protein>
    <submittedName>
        <fullName evidence="2">Ribonuclease H protein At1g65750 family</fullName>
    </submittedName>
</protein>
<gene>
    <name evidence="2" type="ORF">KK1_030241</name>
</gene>
<dbReference type="AlphaFoldDB" id="A0A151RZY7"/>
<dbReference type="SUPFAM" id="SSF53098">
    <property type="entry name" value="Ribonuclease H-like"/>
    <property type="match status" value="1"/>
</dbReference>
<dbReference type="GO" id="GO:0003676">
    <property type="term" value="F:nucleic acid binding"/>
    <property type="evidence" value="ECO:0007669"/>
    <property type="project" value="InterPro"/>
</dbReference>
<dbReference type="Proteomes" id="UP000075243">
    <property type="component" value="Unassembled WGS sequence"/>
</dbReference>
<proteinExistence type="predicted"/>
<dbReference type="CDD" id="cd06222">
    <property type="entry name" value="RNase_H_like"/>
    <property type="match status" value="1"/>
</dbReference>